<dbReference type="AlphaFoldDB" id="A0A9D4TH22"/>
<keyword evidence="1" id="KW-0472">Membrane</keyword>
<feature type="transmembrane region" description="Helical" evidence="1">
    <location>
        <begin position="20"/>
        <end position="40"/>
    </location>
</feature>
<proteinExistence type="predicted"/>
<organism evidence="2 3">
    <name type="scientific">Chlorella vulgaris</name>
    <name type="common">Green alga</name>
    <dbReference type="NCBI Taxonomy" id="3077"/>
    <lineage>
        <taxon>Eukaryota</taxon>
        <taxon>Viridiplantae</taxon>
        <taxon>Chlorophyta</taxon>
        <taxon>core chlorophytes</taxon>
        <taxon>Trebouxiophyceae</taxon>
        <taxon>Chlorellales</taxon>
        <taxon>Chlorellaceae</taxon>
        <taxon>Chlorella clade</taxon>
        <taxon>Chlorella</taxon>
    </lineage>
</organism>
<comment type="caution">
    <text evidence="2">The sequence shown here is derived from an EMBL/GenBank/DDBJ whole genome shotgun (WGS) entry which is preliminary data.</text>
</comment>
<keyword evidence="1" id="KW-1133">Transmembrane helix</keyword>
<evidence type="ECO:0000313" key="2">
    <source>
        <dbReference type="EMBL" id="KAI3425269.1"/>
    </source>
</evidence>
<protein>
    <submittedName>
        <fullName evidence="2">Uncharacterized protein</fullName>
    </submittedName>
</protein>
<keyword evidence="3" id="KW-1185">Reference proteome</keyword>
<reference evidence="2" key="2">
    <citation type="submission" date="2020-11" db="EMBL/GenBank/DDBJ databases">
        <authorList>
            <person name="Cecchin M."/>
            <person name="Marcolungo L."/>
            <person name="Rossato M."/>
            <person name="Girolomoni L."/>
            <person name="Cosentino E."/>
            <person name="Cuine S."/>
            <person name="Li-Beisson Y."/>
            <person name="Delledonne M."/>
            <person name="Ballottari M."/>
        </authorList>
    </citation>
    <scope>NUCLEOTIDE SEQUENCE</scope>
    <source>
        <strain evidence="2">211/11P</strain>
        <tissue evidence="2">Whole cell</tissue>
    </source>
</reference>
<dbReference type="EMBL" id="SIDB01000012">
    <property type="protein sequence ID" value="KAI3425269.1"/>
    <property type="molecule type" value="Genomic_DNA"/>
</dbReference>
<accession>A0A9D4TH22</accession>
<evidence type="ECO:0000313" key="3">
    <source>
        <dbReference type="Proteomes" id="UP001055712"/>
    </source>
</evidence>
<gene>
    <name evidence="2" type="ORF">D9Q98_009036</name>
</gene>
<reference evidence="2" key="1">
    <citation type="journal article" date="2019" name="Plant J.">
        <title>Chlorella vulgaris genome assembly and annotation reveals the molecular basis for metabolic acclimation to high light conditions.</title>
        <authorList>
            <person name="Cecchin M."/>
            <person name="Marcolungo L."/>
            <person name="Rossato M."/>
            <person name="Girolomoni L."/>
            <person name="Cosentino E."/>
            <person name="Cuine S."/>
            <person name="Li-Beisson Y."/>
            <person name="Delledonne M."/>
            <person name="Ballottari M."/>
        </authorList>
    </citation>
    <scope>NUCLEOTIDE SEQUENCE</scope>
    <source>
        <strain evidence="2">211/11P</strain>
    </source>
</reference>
<keyword evidence="1" id="KW-0812">Transmembrane</keyword>
<evidence type="ECO:0000256" key="1">
    <source>
        <dbReference type="SAM" id="Phobius"/>
    </source>
</evidence>
<sequence length="74" mass="8281">MLLIGMARAAWSVAVPVSVVAYRIGVWASPVLVWVFWKWVKWYLLGFVTKASRALRWGLWILSWFTKGGGAAAA</sequence>
<dbReference type="Proteomes" id="UP001055712">
    <property type="component" value="Unassembled WGS sequence"/>
</dbReference>
<name>A0A9D4TH22_CHLVU</name>